<accession>A0AAV7T9Y9</accession>
<reference evidence="1" key="1">
    <citation type="journal article" date="2022" name="bioRxiv">
        <title>Sequencing and chromosome-scale assembly of the giantPleurodeles waltlgenome.</title>
        <authorList>
            <person name="Brown T."/>
            <person name="Elewa A."/>
            <person name="Iarovenko S."/>
            <person name="Subramanian E."/>
            <person name="Araus A.J."/>
            <person name="Petzold A."/>
            <person name="Susuki M."/>
            <person name="Suzuki K.-i.T."/>
            <person name="Hayashi T."/>
            <person name="Toyoda A."/>
            <person name="Oliveira C."/>
            <person name="Osipova E."/>
            <person name="Leigh N.D."/>
            <person name="Simon A."/>
            <person name="Yun M.H."/>
        </authorList>
    </citation>
    <scope>NUCLEOTIDE SEQUENCE</scope>
    <source>
        <strain evidence="1">20211129_DDA</strain>
        <tissue evidence="1">Liver</tissue>
    </source>
</reference>
<organism evidence="1 2">
    <name type="scientific">Pleurodeles waltl</name>
    <name type="common">Iberian ribbed newt</name>
    <dbReference type="NCBI Taxonomy" id="8319"/>
    <lineage>
        <taxon>Eukaryota</taxon>
        <taxon>Metazoa</taxon>
        <taxon>Chordata</taxon>
        <taxon>Craniata</taxon>
        <taxon>Vertebrata</taxon>
        <taxon>Euteleostomi</taxon>
        <taxon>Amphibia</taxon>
        <taxon>Batrachia</taxon>
        <taxon>Caudata</taxon>
        <taxon>Salamandroidea</taxon>
        <taxon>Salamandridae</taxon>
        <taxon>Pleurodelinae</taxon>
        <taxon>Pleurodeles</taxon>
    </lineage>
</organism>
<keyword evidence="2" id="KW-1185">Reference proteome</keyword>
<comment type="caution">
    <text evidence="1">The sequence shown here is derived from an EMBL/GenBank/DDBJ whole genome shotgun (WGS) entry which is preliminary data.</text>
</comment>
<gene>
    <name evidence="1" type="ORF">NDU88_004728</name>
</gene>
<evidence type="ECO:0000313" key="1">
    <source>
        <dbReference type="EMBL" id="KAJ1172886.1"/>
    </source>
</evidence>
<dbReference type="EMBL" id="JANPWB010000007">
    <property type="protein sequence ID" value="KAJ1172886.1"/>
    <property type="molecule type" value="Genomic_DNA"/>
</dbReference>
<name>A0AAV7T9Y9_PLEWA</name>
<protein>
    <submittedName>
        <fullName evidence="1">Uncharacterized protein</fullName>
    </submittedName>
</protein>
<dbReference type="AlphaFoldDB" id="A0AAV7T9Y9"/>
<proteinExistence type="predicted"/>
<dbReference type="Proteomes" id="UP001066276">
    <property type="component" value="Chromosome 4_1"/>
</dbReference>
<evidence type="ECO:0000313" key="2">
    <source>
        <dbReference type="Proteomes" id="UP001066276"/>
    </source>
</evidence>
<sequence>MRRHAGLPCLYAPFIPLRHNPQLTYFAGCGRQDEDVATSWYYSFLLSVMEGGKASSKEHNVLPVEEEEDVLDISRANPLSLIKKAVDMSLSLNLDKEKENLDE</sequence>